<keyword evidence="2" id="KW-1185">Reference proteome</keyword>
<organism evidence="1 2">
    <name type="scientific">Culex pipiens pipiens</name>
    <name type="common">Northern house mosquito</name>
    <dbReference type="NCBI Taxonomy" id="38569"/>
    <lineage>
        <taxon>Eukaryota</taxon>
        <taxon>Metazoa</taxon>
        <taxon>Ecdysozoa</taxon>
        <taxon>Arthropoda</taxon>
        <taxon>Hexapoda</taxon>
        <taxon>Insecta</taxon>
        <taxon>Pterygota</taxon>
        <taxon>Neoptera</taxon>
        <taxon>Endopterygota</taxon>
        <taxon>Diptera</taxon>
        <taxon>Nematocera</taxon>
        <taxon>Culicoidea</taxon>
        <taxon>Culicidae</taxon>
        <taxon>Culicinae</taxon>
        <taxon>Culicini</taxon>
        <taxon>Culex</taxon>
        <taxon>Culex</taxon>
    </lineage>
</organism>
<evidence type="ECO:0000313" key="1">
    <source>
        <dbReference type="EMBL" id="KAL1402960.1"/>
    </source>
</evidence>
<feature type="non-terminal residue" evidence="1">
    <location>
        <position position="1"/>
    </location>
</feature>
<comment type="caution">
    <text evidence="1">The sequence shown here is derived from an EMBL/GenBank/DDBJ whole genome shotgun (WGS) entry which is preliminary data.</text>
</comment>
<accession>A0ABD1DTD6</accession>
<name>A0ABD1DTD6_CULPP</name>
<proteinExistence type="predicted"/>
<gene>
    <name evidence="1" type="ORF">pipiens_019575</name>
</gene>
<protein>
    <submittedName>
        <fullName evidence="1">Uncharacterized protein</fullName>
    </submittedName>
</protein>
<reference evidence="1 2" key="1">
    <citation type="submission" date="2024-05" db="EMBL/GenBank/DDBJ databases">
        <title>Culex pipiens pipiens assembly and annotation.</title>
        <authorList>
            <person name="Alout H."/>
            <person name="Durand T."/>
        </authorList>
    </citation>
    <scope>NUCLEOTIDE SEQUENCE [LARGE SCALE GENOMIC DNA]</scope>
    <source>
        <strain evidence="1">HA-2024</strain>
        <tissue evidence="1">Whole body</tissue>
    </source>
</reference>
<sequence length="44" mass="4993">HAVCFHTGALRQLKTRTRNVTAKTVHSFITFVNAQESKLSRFCS</sequence>
<dbReference type="EMBL" id="JBEHCU010002278">
    <property type="protein sequence ID" value="KAL1402960.1"/>
    <property type="molecule type" value="Genomic_DNA"/>
</dbReference>
<dbReference type="AlphaFoldDB" id="A0ABD1DTD6"/>
<dbReference type="Proteomes" id="UP001562425">
    <property type="component" value="Unassembled WGS sequence"/>
</dbReference>
<evidence type="ECO:0000313" key="2">
    <source>
        <dbReference type="Proteomes" id="UP001562425"/>
    </source>
</evidence>